<dbReference type="AlphaFoldDB" id="A0ABD1BWP0"/>
<gene>
    <name evidence="2" type="ORF">V5N11_026236</name>
</gene>
<dbReference type="InterPro" id="IPR006527">
    <property type="entry name" value="F-box-assoc_dom_typ1"/>
</dbReference>
<name>A0ABD1BWP0_CARAN</name>
<dbReference type="PANTHER" id="PTHR31672:SF13">
    <property type="entry name" value="F-BOX PROTEIN CPR30-LIKE"/>
    <property type="match status" value="1"/>
</dbReference>
<protein>
    <submittedName>
        <fullName evidence="2">F-box protein ETP2</fullName>
    </submittedName>
</protein>
<dbReference type="Pfam" id="PF07734">
    <property type="entry name" value="FBA_1"/>
    <property type="match status" value="1"/>
</dbReference>
<evidence type="ECO:0000259" key="1">
    <source>
        <dbReference type="SMART" id="SM00256"/>
    </source>
</evidence>
<dbReference type="NCBIfam" id="TIGR01640">
    <property type="entry name" value="F_box_assoc_1"/>
    <property type="match status" value="1"/>
</dbReference>
<organism evidence="2 3">
    <name type="scientific">Cardamine amara subsp. amara</name>
    <dbReference type="NCBI Taxonomy" id="228776"/>
    <lineage>
        <taxon>Eukaryota</taxon>
        <taxon>Viridiplantae</taxon>
        <taxon>Streptophyta</taxon>
        <taxon>Embryophyta</taxon>
        <taxon>Tracheophyta</taxon>
        <taxon>Spermatophyta</taxon>
        <taxon>Magnoliopsida</taxon>
        <taxon>eudicotyledons</taxon>
        <taxon>Gunneridae</taxon>
        <taxon>Pentapetalae</taxon>
        <taxon>rosids</taxon>
        <taxon>malvids</taxon>
        <taxon>Brassicales</taxon>
        <taxon>Brassicaceae</taxon>
        <taxon>Cardamineae</taxon>
        <taxon>Cardamine</taxon>
    </lineage>
</organism>
<sequence>MEKMKMELSPDLVEEILCRVPATYLKRLRSTCKPWNRLIKEDRRFQKKHFEKAAKQFLPLLLRNDFRIYSVSANLHREVKIEKLSLIDPHFMSEFDIDRVFHCDGLLLCTSQKRSTMLFWNPLTGEIKWIQPSDLFGTCRDLYLGYSKDNKSGKKSYKFLCEDVSETELALIYDLDSDSWKTVDDFTQGWASSLCDGGVTLKGNSYWIVTHDIKKHLGISLLGFDFSTEKSQPVPLPYQSSWYEALCLSVVRDEKLSVLVQLESTSKTEIWVTNKIDEITKAVSWTKLFALDLSRDLKLSYEGSFFLDEEKKVVMCCDRWVDDIDDDNNDMVYIVGEDNKVTSVELGLDTYDGCWPAFLYYSPSLVQIKRDGCKRKRGD</sequence>
<dbReference type="EMBL" id="JBANAX010000123">
    <property type="protein sequence ID" value="KAL1221622.1"/>
    <property type="molecule type" value="Genomic_DNA"/>
</dbReference>
<accession>A0ABD1BWP0</accession>
<dbReference type="Proteomes" id="UP001558713">
    <property type="component" value="Unassembled WGS sequence"/>
</dbReference>
<feature type="domain" description="F-box" evidence="1">
    <location>
        <begin position="8"/>
        <end position="48"/>
    </location>
</feature>
<comment type="caution">
    <text evidence="2">The sequence shown here is derived from an EMBL/GenBank/DDBJ whole genome shotgun (WGS) entry which is preliminary data.</text>
</comment>
<proteinExistence type="predicted"/>
<dbReference type="CDD" id="cd22157">
    <property type="entry name" value="F-box_AtFBW1-like"/>
    <property type="match status" value="1"/>
</dbReference>
<dbReference type="InterPro" id="IPR036047">
    <property type="entry name" value="F-box-like_dom_sf"/>
</dbReference>
<dbReference type="SMART" id="SM00256">
    <property type="entry name" value="FBOX"/>
    <property type="match status" value="1"/>
</dbReference>
<dbReference type="InterPro" id="IPR050796">
    <property type="entry name" value="SCF_F-box_component"/>
</dbReference>
<dbReference type="Gene3D" id="1.20.1280.50">
    <property type="match status" value="1"/>
</dbReference>
<dbReference type="InterPro" id="IPR001810">
    <property type="entry name" value="F-box_dom"/>
</dbReference>
<dbReference type="PANTHER" id="PTHR31672">
    <property type="entry name" value="BNACNNG10540D PROTEIN"/>
    <property type="match status" value="1"/>
</dbReference>
<dbReference type="SUPFAM" id="SSF81383">
    <property type="entry name" value="F-box domain"/>
    <property type="match status" value="1"/>
</dbReference>
<reference evidence="2 3" key="1">
    <citation type="submission" date="2024-04" db="EMBL/GenBank/DDBJ databases">
        <title>Genome assembly C_amara_ONT_v2.</title>
        <authorList>
            <person name="Yant L."/>
            <person name="Moore C."/>
            <person name="Slenker M."/>
        </authorList>
    </citation>
    <scope>NUCLEOTIDE SEQUENCE [LARGE SCALE GENOMIC DNA]</scope>
    <source>
        <tissue evidence="2">Leaf</tissue>
    </source>
</reference>
<evidence type="ECO:0000313" key="3">
    <source>
        <dbReference type="Proteomes" id="UP001558713"/>
    </source>
</evidence>
<keyword evidence="3" id="KW-1185">Reference proteome</keyword>
<evidence type="ECO:0000313" key="2">
    <source>
        <dbReference type="EMBL" id="KAL1221622.1"/>
    </source>
</evidence>
<dbReference type="InterPro" id="IPR017451">
    <property type="entry name" value="F-box-assoc_interact_dom"/>
</dbReference>
<dbReference type="Pfam" id="PF00646">
    <property type="entry name" value="F-box"/>
    <property type="match status" value="1"/>
</dbReference>